<feature type="chain" id="PRO_5013091202" evidence="4">
    <location>
        <begin position="19"/>
        <end position="873"/>
    </location>
</feature>
<keyword evidence="9" id="KW-1185">Reference proteome</keyword>
<dbReference type="OMA" id="AWPNLHW"/>
<dbReference type="InterPro" id="IPR054593">
    <property type="entry name" value="Beta-mannosidase-like_N2"/>
</dbReference>
<evidence type="ECO:0000313" key="8">
    <source>
        <dbReference type="EMBL" id="OOF95828.1"/>
    </source>
</evidence>
<dbReference type="EMBL" id="KV907499">
    <property type="protein sequence ID" value="OOF95828.1"/>
    <property type="molecule type" value="Genomic_DNA"/>
</dbReference>
<protein>
    <submittedName>
        <fullName evidence="8">Glycoside hydrolase family 2 protein</fullName>
    </submittedName>
</protein>
<evidence type="ECO:0000256" key="3">
    <source>
        <dbReference type="ARBA" id="ARBA00023295"/>
    </source>
</evidence>
<dbReference type="SUPFAM" id="SSF49785">
    <property type="entry name" value="Galactose-binding domain-like"/>
    <property type="match status" value="1"/>
</dbReference>
<dbReference type="GO" id="GO:0005975">
    <property type="term" value="P:carbohydrate metabolic process"/>
    <property type="evidence" value="ECO:0007669"/>
    <property type="project" value="InterPro"/>
</dbReference>
<comment type="similarity">
    <text evidence="1">Belongs to the glycosyl hydrolase 2 family.</text>
</comment>
<dbReference type="InterPro" id="IPR013783">
    <property type="entry name" value="Ig-like_fold"/>
</dbReference>
<proteinExistence type="inferred from homology"/>
<gene>
    <name evidence="8" type="ORF">ASPCADRAFT_146189</name>
</gene>
<accession>A0A1R3RMW1</accession>
<dbReference type="Pfam" id="PF00703">
    <property type="entry name" value="Glyco_hydro_2"/>
    <property type="match status" value="1"/>
</dbReference>
<dbReference type="AlphaFoldDB" id="A0A1R3RMW1"/>
<evidence type="ECO:0000256" key="4">
    <source>
        <dbReference type="SAM" id="SignalP"/>
    </source>
</evidence>
<dbReference type="InterPro" id="IPR043534">
    <property type="entry name" value="EBDG/EBM"/>
</dbReference>
<evidence type="ECO:0000256" key="2">
    <source>
        <dbReference type="ARBA" id="ARBA00022801"/>
    </source>
</evidence>
<dbReference type="Gene3D" id="2.60.120.260">
    <property type="entry name" value="Galactose-binding domain-like"/>
    <property type="match status" value="1"/>
</dbReference>
<dbReference type="PANTHER" id="PTHR43536:SF1">
    <property type="entry name" value="MANNOSYLGLYCOPROTEIN ENDO-BETA-MANNOSIDASE"/>
    <property type="match status" value="1"/>
</dbReference>
<dbReference type="GO" id="GO:0004553">
    <property type="term" value="F:hydrolase activity, hydrolyzing O-glycosyl compounds"/>
    <property type="evidence" value="ECO:0007669"/>
    <property type="project" value="InterPro"/>
</dbReference>
<organism evidence="8 9">
    <name type="scientific">Aspergillus carbonarius (strain ITEM 5010)</name>
    <dbReference type="NCBI Taxonomy" id="602072"/>
    <lineage>
        <taxon>Eukaryota</taxon>
        <taxon>Fungi</taxon>
        <taxon>Dikarya</taxon>
        <taxon>Ascomycota</taxon>
        <taxon>Pezizomycotina</taxon>
        <taxon>Eurotiomycetes</taxon>
        <taxon>Eurotiomycetidae</taxon>
        <taxon>Eurotiales</taxon>
        <taxon>Aspergillaceae</taxon>
        <taxon>Aspergillus</taxon>
        <taxon>Aspergillus subgen. Circumdati</taxon>
    </lineage>
</organism>
<evidence type="ECO:0000259" key="5">
    <source>
        <dbReference type="Pfam" id="PF00703"/>
    </source>
</evidence>
<feature type="domain" description="Beta-mannosidase-like galactose-binding" evidence="7">
    <location>
        <begin position="53"/>
        <end position="171"/>
    </location>
</feature>
<evidence type="ECO:0000259" key="7">
    <source>
        <dbReference type="Pfam" id="PF22666"/>
    </source>
</evidence>
<dbReference type="Gene3D" id="3.20.20.80">
    <property type="entry name" value="Glycosidases"/>
    <property type="match status" value="1"/>
</dbReference>
<dbReference type="InterPro" id="IPR041351">
    <property type="entry name" value="Ig_GlcNase"/>
</dbReference>
<dbReference type="STRING" id="602072.A0A1R3RMW1"/>
<dbReference type="PANTHER" id="PTHR43536">
    <property type="entry name" value="MANNOSYLGLYCOPROTEIN ENDO-BETA-MANNOSIDASE"/>
    <property type="match status" value="1"/>
</dbReference>
<feature type="signal peptide" evidence="4">
    <location>
        <begin position="1"/>
        <end position="18"/>
    </location>
</feature>
<sequence>MHLLSFSWLFVSALAALAALVPSPGDTAVVPGWHLQSSLRVTDRLSRLSQPNADTSSWHRVDSRGTVMAGLLQNGIYNETDLFYGDHLASVDLSSFQSPWLYREEVSLQPPPRGDHIFLVTHGVTSRADIFINGAQIASHSFQQGCYGGHRYDITPHVRSGSNAILVQAYPTAYLADFGQGFADWNPYPPDNGTGIWRNVELKHTGPVSLSPLRILSSYNGTGTEKVTVDVRTDVTNHENGPVTGVLQGVIQSEDGSRTMPFSSPVRLRGGETTTITISVSVKNPRIWWPAAWGQQPLYVAQANVTIKDQVADRTRTTFGIRSVTASLSRESDISFTVNGSPFRVRGAGYAPDIFLRFDTDRVRNILQYVLDMGLNTVRLEGKMEHPELYDLADRMGVMVMAGWECCDKWEGWEYNDDANGLKWDDADYKTAEFSMLHETEQLQPHPSLLAFLVGSDYWPNDRATSIYRSALRRMDWPNPIVSSAAQRGYPSKLGPSGMKMLGPYDWVPSNYWYGSQRGAAFGFGSEQGAGVGTPELSSLRRFLPAQDLDTLWKRPDVGLFHMSQSDSQFYTRSIYNAALAARYGAPSSLTDYLFKTQLMDYEATRAEFEAFAVRQSASRPATGVIYWMLNSAWPNLHWQLFDYYLHPAGAYYGTKIGTRIEHVAYDPESHDVHLINHSLDKQGQRVVVIDLMDQRGNHISTEGFRIDTTPTTSKQVTRLRNIPDIGFLRLILQDTHGATLSRNVYWVSNHMDKLDWEKSNWYTTPVTEYANFTPLSSLPSVQLLTTVRVQEKSNSVLKIEITLENRSKTPAFLLHLLLLDPATLEEIVPVYWEDNYVTVFPAEQIKLTVQVTGVREWRMIIEGGNMQRKVIG</sequence>
<dbReference type="SUPFAM" id="SSF51445">
    <property type="entry name" value="(Trans)glycosidases"/>
    <property type="match status" value="1"/>
</dbReference>
<evidence type="ECO:0000313" key="9">
    <source>
        <dbReference type="Proteomes" id="UP000188318"/>
    </source>
</evidence>
<keyword evidence="2 8" id="KW-0378">Hydrolase</keyword>
<keyword evidence="3" id="KW-0326">Glycosidase</keyword>
<feature type="domain" description="Exo-beta-D-glucosaminidase Ig-fold" evidence="6">
    <location>
        <begin position="762"/>
        <end position="867"/>
    </location>
</feature>
<dbReference type="Pfam" id="PF22666">
    <property type="entry name" value="Glyco_hydro_2_N2"/>
    <property type="match status" value="1"/>
</dbReference>
<dbReference type="OrthoDB" id="408532at2759"/>
<dbReference type="UniPathway" id="UPA00280"/>
<dbReference type="InterPro" id="IPR017853">
    <property type="entry name" value="GH"/>
</dbReference>
<dbReference type="InterPro" id="IPR006102">
    <property type="entry name" value="Ig-like_GH2"/>
</dbReference>
<dbReference type="InterPro" id="IPR008979">
    <property type="entry name" value="Galactose-bd-like_sf"/>
</dbReference>
<reference evidence="9" key="1">
    <citation type="journal article" date="2017" name="Genome Biol.">
        <title>Comparative genomics reveals high biological diversity and specific adaptations in the industrially and medically important fungal genus Aspergillus.</title>
        <authorList>
            <person name="de Vries R.P."/>
            <person name="Riley R."/>
            <person name="Wiebenga A."/>
            <person name="Aguilar-Osorio G."/>
            <person name="Amillis S."/>
            <person name="Uchima C.A."/>
            <person name="Anderluh G."/>
            <person name="Asadollahi M."/>
            <person name="Askin M."/>
            <person name="Barry K."/>
            <person name="Battaglia E."/>
            <person name="Bayram O."/>
            <person name="Benocci T."/>
            <person name="Braus-Stromeyer S.A."/>
            <person name="Caldana C."/>
            <person name="Canovas D."/>
            <person name="Cerqueira G.C."/>
            <person name="Chen F."/>
            <person name="Chen W."/>
            <person name="Choi C."/>
            <person name="Clum A."/>
            <person name="Dos Santos R.A."/>
            <person name="Damasio A.R."/>
            <person name="Diallinas G."/>
            <person name="Emri T."/>
            <person name="Fekete E."/>
            <person name="Flipphi M."/>
            <person name="Freyberg S."/>
            <person name="Gallo A."/>
            <person name="Gournas C."/>
            <person name="Habgood R."/>
            <person name="Hainaut M."/>
            <person name="Harispe M.L."/>
            <person name="Henrissat B."/>
            <person name="Hilden K.S."/>
            <person name="Hope R."/>
            <person name="Hossain A."/>
            <person name="Karabika E."/>
            <person name="Karaffa L."/>
            <person name="Karanyi Z."/>
            <person name="Krasevec N."/>
            <person name="Kuo A."/>
            <person name="Kusch H."/>
            <person name="LaButti K."/>
            <person name="Lagendijk E.L."/>
            <person name="Lapidus A."/>
            <person name="Levasseur A."/>
            <person name="Lindquist E."/>
            <person name="Lipzen A."/>
            <person name="Logrieco A.F."/>
            <person name="MacCabe A."/>
            <person name="Maekelae M.R."/>
            <person name="Malavazi I."/>
            <person name="Melin P."/>
            <person name="Meyer V."/>
            <person name="Mielnichuk N."/>
            <person name="Miskei M."/>
            <person name="Molnar A.P."/>
            <person name="Mule G."/>
            <person name="Ngan C.Y."/>
            <person name="Orejas M."/>
            <person name="Orosz E."/>
            <person name="Ouedraogo J.P."/>
            <person name="Overkamp K.M."/>
            <person name="Park H.-S."/>
            <person name="Perrone G."/>
            <person name="Piumi F."/>
            <person name="Punt P.J."/>
            <person name="Ram A.F."/>
            <person name="Ramon A."/>
            <person name="Rauscher S."/>
            <person name="Record E."/>
            <person name="Riano-Pachon D.M."/>
            <person name="Robert V."/>
            <person name="Roehrig J."/>
            <person name="Ruller R."/>
            <person name="Salamov A."/>
            <person name="Salih N.S."/>
            <person name="Samson R.A."/>
            <person name="Sandor E."/>
            <person name="Sanguinetti M."/>
            <person name="Schuetze T."/>
            <person name="Sepcic K."/>
            <person name="Shelest E."/>
            <person name="Sherlock G."/>
            <person name="Sophianopoulou V."/>
            <person name="Squina F.M."/>
            <person name="Sun H."/>
            <person name="Susca A."/>
            <person name="Todd R.B."/>
            <person name="Tsang A."/>
            <person name="Unkles S.E."/>
            <person name="van de Wiele N."/>
            <person name="van Rossen-Uffink D."/>
            <person name="Oliveira J.V."/>
            <person name="Vesth T.C."/>
            <person name="Visser J."/>
            <person name="Yu J.-H."/>
            <person name="Zhou M."/>
            <person name="Andersen M.R."/>
            <person name="Archer D.B."/>
            <person name="Baker S.E."/>
            <person name="Benoit I."/>
            <person name="Brakhage A.A."/>
            <person name="Braus G.H."/>
            <person name="Fischer R."/>
            <person name="Frisvad J.C."/>
            <person name="Goldman G.H."/>
            <person name="Houbraken J."/>
            <person name="Oakley B."/>
            <person name="Pocsi I."/>
            <person name="Scazzocchio C."/>
            <person name="Seiboth B."/>
            <person name="vanKuyk P.A."/>
            <person name="Wortman J."/>
            <person name="Dyer P.S."/>
            <person name="Grigoriev I.V."/>
        </authorList>
    </citation>
    <scope>NUCLEOTIDE SEQUENCE [LARGE SCALE GENOMIC DNA]</scope>
    <source>
        <strain evidence="9">ITEM 5010</strain>
    </source>
</reference>
<evidence type="ECO:0000259" key="6">
    <source>
        <dbReference type="Pfam" id="PF18368"/>
    </source>
</evidence>
<feature type="domain" description="Glycoside hydrolase family 2 immunoglobulin-like beta-sandwich" evidence="5">
    <location>
        <begin position="225"/>
        <end position="322"/>
    </location>
</feature>
<dbReference type="Proteomes" id="UP000188318">
    <property type="component" value="Unassembled WGS sequence"/>
</dbReference>
<feature type="non-terminal residue" evidence="8">
    <location>
        <position position="873"/>
    </location>
</feature>
<dbReference type="Pfam" id="PF18368">
    <property type="entry name" value="Ig_GlcNase"/>
    <property type="match status" value="1"/>
</dbReference>
<name>A0A1R3RMW1_ASPC5</name>
<dbReference type="SUPFAM" id="SSF49303">
    <property type="entry name" value="beta-Galactosidase/glucuronidase domain"/>
    <property type="match status" value="3"/>
</dbReference>
<evidence type="ECO:0000256" key="1">
    <source>
        <dbReference type="ARBA" id="ARBA00007401"/>
    </source>
</evidence>
<dbReference type="InterPro" id="IPR036156">
    <property type="entry name" value="Beta-gal/glucu_dom_sf"/>
</dbReference>
<keyword evidence="4" id="KW-0732">Signal</keyword>
<dbReference type="Gene3D" id="2.60.40.10">
    <property type="entry name" value="Immunoglobulins"/>
    <property type="match status" value="3"/>
</dbReference>
<dbReference type="VEuPathDB" id="FungiDB:ASPCADRAFT_146189"/>